<accession>A0A0F9SCN5</accession>
<protein>
    <recommendedName>
        <fullName evidence="2">YcaO domain-containing protein</fullName>
    </recommendedName>
</protein>
<dbReference type="EMBL" id="LAZR01000495">
    <property type="protein sequence ID" value="KKN66645.1"/>
    <property type="molecule type" value="Genomic_DNA"/>
</dbReference>
<reference evidence="1" key="1">
    <citation type="journal article" date="2015" name="Nature">
        <title>Complex archaea that bridge the gap between prokaryotes and eukaryotes.</title>
        <authorList>
            <person name="Spang A."/>
            <person name="Saw J.H."/>
            <person name="Jorgensen S.L."/>
            <person name="Zaremba-Niedzwiedzka K."/>
            <person name="Martijn J."/>
            <person name="Lind A.E."/>
            <person name="van Eijk R."/>
            <person name="Schleper C."/>
            <person name="Guy L."/>
            <person name="Ettema T.J."/>
        </authorList>
    </citation>
    <scope>NUCLEOTIDE SEQUENCE</scope>
</reference>
<evidence type="ECO:0008006" key="2">
    <source>
        <dbReference type="Google" id="ProtNLM"/>
    </source>
</evidence>
<comment type="caution">
    <text evidence="1">The sequence shown here is derived from an EMBL/GenBank/DDBJ whole genome shotgun (WGS) entry which is preliminary data.</text>
</comment>
<dbReference type="AlphaFoldDB" id="A0A0F9SCN5"/>
<sequence length="82" mass="9112">MTSEETLAKKIDQILKFYKEILPNLIGVFDISISHISDKTHVNVRFRPTGPITPPLGLISQGSDSAESAIDKILEKIKYATK</sequence>
<gene>
    <name evidence="1" type="ORF">LCGC14_0469800</name>
</gene>
<proteinExistence type="predicted"/>
<evidence type="ECO:0000313" key="1">
    <source>
        <dbReference type="EMBL" id="KKN66645.1"/>
    </source>
</evidence>
<name>A0A0F9SCN5_9ZZZZ</name>
<organism evidence="1">
    <name type="scientific">marine sediment metagenome</name>
    <dbReference type="NCBI Taxonomy" id="412755"/>
    <lineage>
        <taxon>unclassified sequences</taxon>
        <taxon>metagenomes</taxon>
        <taxon>ecological metagenomes</taxon>
    </lineage>
</organism>